<dbReference type="Pfam" id="PF04820">
    <property type="entry name" value="Trp_halogenase"/>
    <property type="match status" value="1"/>
</dbReference>
<dbReference type="EMBL" id="JAELXS010000011">
    <property type="protein sequence ID" value="MBJ6123381.1"/>
    <property type="molecule type" value="Genomic_DNA"/>
</dbReference>
<dbReference type="SUPFAM" id="SSF51905">
    <property type="entry name" value="FAD/NAD(P)-binding domain"/>
    <property type="match status" value="1"/>
</dbReference>
<gene>
    <name evidence="1" type="ORF">JAO74_16460</name>
</gene>
<sequence length="497" mass="54757">MPPRRIVILGGGSAGWITANLMAKAWLAPGSGCTITLVEAPDIATIGVGEGSTPSLKRFFEVIGIAERDWMPRCQATYKVGIRFDGWSPQAPWRGYSHPFITQVDVHTEEAFILNCRNRRLGYDVPVRPDDFLLGGVLAAEDKAPITPPHFPFRMEYGYHFDAGLLGDFLREVAVGRGVVHRPARVVGARRSENGDIAALVTDTGEEIAADIFVDCSGLAGLLMERALGVPFYSYASMLFNDAAVVMPTAMDRPPPVETVSTAMSNGWCWTIPLRHRFGNGYVYSRDCLSADAAEAELRGHLGVGDAGEARHLTFRVGQLARHWERNCLAVGLSQGFIEPLEATALHVVLNTVELFINHYAQGDFTDRHRPAFNEAITARIDGVRDYIVAHYKLNTRADTEYWRRNAANMALPDSLLHLLDIWFRKGDLGAELARQGQVSQFGNLSWHCLLAGYGAFPPVSEAARDDVDFFAERRIATFLHGCALNFRSQAEVLAVG</sequence>
<proteinExistence type="predicted"/>
<dbReference type="PIRSF" id="PIRSF011396">
    <property type="entry name" value="Trp_halogenase"/>
    <property type="match status" value="1"/>
</dbReference>
<dbReference type="InterPro" id="IPR036188">
    <property type="entry name" value="FAD/NAD-bd_sf"/>
</dbReference>
<evidence type="ECO:0000313" key="1">
    <source>
        <dbReference type="EMBL" id="MBJ6123381.1"/>
    </source>
</evidence>
<dbReference type="RefSeq" id="WP_199040693.1">
    <property type="nucleotide sequence ID" value="NZ_JAELXS010000011.1"/>
</dbReference>
<dbReference type="InterPro" id="IPR033856">
    <property type="entry name" value="Trp_halogen"/>
</dbReference>
<dbReference type="PANTHER" id="PTHR43747">
    <property type="entry name" value="FAD-BINDING PROTEIN"/>
    <property type="match status" value="1"/>
</dbReference>
<comment type="caution">
    <text evidence="1">The sequence shown here is derived from an EMBL/GenBank/DDBJ whole genome shotgun (WGS) entry which is preliminary data.</text>
</comment>
<keyword evidence="2" id="KW-1185">Reference proteome</keyword>
<name>A0ABS0XTL5_9SPHN</name>
<reference evidence="2" key="1">
    <citation type="submission" date="2020-12" db="EMBL/GenBank/DDBJ databases">
        <title>Hymenobacter sp.</title>
        <authorList>
            <person name="Kim M.K."/>
        </authorList>
    </citation>
    <scope>NUCLEOTIDE SEQUENCE [LARGE SCALE GENOMIC DNA]</scope>
    <source>
        <strain evidence="2">BT553</strain>
    </source>
</reference>
<dbReference type="InterPro" id="IPR050816">
    <property type="entry name" value="Flavin-dep_Halogenase_NPB"/>
</dbReference>
<dbReference type="Gene3D" id="3.50.50.60">
    <property type="entry name" value="FAD/NAD(P)-binding domain"/>
    <property type="match status" value="1"/>
</dbReference>
<accession>A0ABS0XTL5</accession>
<evidence type="ECO:0000313" key="2">
    <source>
        <dbReference type="Proteomes" id="UP000640426"/>
    </source>
</evidence>
<protein>
    <submittedName>
        <fullName evidence="1">Tryptophan 7-halogenase</fullName>
    </submittedName>
</protein>
<organism evidence="1 2">
    <name type="scientific">Sphingomonas mollis</name>
    <dbReference type="NCBI Taxonomy" id="2795726"/>
    <lineage>
        <taxon>Bacteria</taxon>
        <taxon>Pseudomonadati</taxon>
        <taxon>Pseudomonadota</taxon>
        <taxon>Alphaproteobacteria</taxon>
        <taxon>Sphingomonadales</taxon>
        <taxon>Sphingomonadaceae</taxon>
        <taxon>Sphingomonas</taxon>
    </lineage>
</organism>
<dbReference type="InterPro" id="IPR006905">
    <property type="entry name" value="Flavin_halogenase"/>
</dbReference>
<dbReference type="PANTHER" id="PTHR43747:SF4">
    <property type="entry name" value="FLAVIN-DEPENDENT TRYPTOPHAN HALOGENASE"/>
    <property type="match status" value="1"/>
</dbReference>
<dbReference type="Proteomes" id="UP000640426">
    <property type="component" value="Unassembled WGS sequence"/>
</dbReference>